<comment type="similarity">
    <text evidence="1 9">Belongs to the lysophospholipase family.</text>
</comment>
<dbReference type="PROSITE" id="PS51210">
    <property type="entry name" value="PLA2C"/>
    <property type="match status" value="1"/>
</dbReference>
<dbReference type="CDD" id="cd07203">
    <property type="entry name" value="cPLA2_Fungal_PLB"/>
    <property type="match status" value="1"/>
</dbReference>
<keyword evidence="4 8" id="KW-0378">Hydrolase</keyword>
<dbReference type="InterPro" id="IPR016035">
    <property type="entry name" value="Acyl_Trfase/lysoPLipase"/>
</dbReference>
<feature type="chain" id="PRO_5043113742" description="Lysophospholipase" evidence="9">
    <location>
        <begin position="18"/>
        <end position="622"/>
    </location>
</feature>
<organism evidence="11 12">
    <name type="scientific">Saccharomycopsis crataegensis</name>
    <dbReference type="NCBI Taxonomy" id="43959"/>
    <lineage>
        <taxon>Eukaryota</taxon>
        <taxon>Fungi</taxon>
        <taxon>Dikarya</taxon>
        <taxon>Ascomycota</taxon>
        <taxon>Saccharomycotina</taxon>
        <taxon>Saccharomycetes</taxon>
        <taxon>Saccharomycopsidaceae</taxon>
        <taxon>Saccharomycopsis</taxon>
    </lineage>
</organism>
<evidence type="ECO:0000256" key="4">
    <source>
        <dbReference type="ARBA" id="ARBA00022801"/>
    </source>
</evidence>
<evidence type="ECO:0000313" key="11">
    <source>
        <dbReference type="EMBL" id="GMM33242.1"/>
    </source>
</evidence>
<comment type="catalytic activity">
    <reaction evidence="9">
        <text>a 1-acyl-sn-glycero-3-phosphocholine + H2O = sn-glycerol 3-phosphocholine + a fatty acid + H(+)</text>
        <dbReference type="Rhea" id="RHEA:15177"/>
        <dbReference type="ChEBI" id="CHEBI:15377"/>
        <dbReference type="ChEBI" id="CHEBI:15378"/>
        <dbReference type="ChEBI" id="CHEBI:16870"/>
        <dbReference type="ChEBI" id="CHEBI:28868"/>
        <dbReference type="ChEBI" id="CHEBI:58168"/>
        <dbReference type="EC" id="3.1.1.5"/>
    </reaction>
</comment>
<dbReference type="FunFam" id="3.40.1090.10:FF:000010">
    <property type="entry name" value="Lysophospholipase"/>
    <property type="match status" value="1"/>
</dbReference>
<keyword evidence="7" id="KW-0325">Glycoprotein</keyword>
<dbReference type="SUPFAM" id="SSF52151">
    <property type="entry name" value="FabD/lysophospholipase-like"/>
    <property type="match status" value="1"/>
</dbReference>
<dbReference type="GO" id="GO:0004622">
    <property type="term" value="F:phosphatidylcholine lysophospholipase activity"/>
    <property type="evidence" value="ECO:0007669"/>
    <property type="project" value="UniProtKB-EC"/>
</dbReference>
<dbReference type="PANTHER" id="PTHR10728:SF33">
    <property type="entry name" value="LYSOPHOSPHOLIPASE 1-RELATED"/>
    <property type="match status" value="1"/>
</dbReference>
<evidence type="ECO:0000259" key="10">
    <source>
        <dbReference type="PROSITE" id="PS51210"/>
    </source>
</evidence>
<keyword evidence="6 8" id="KW-0443">Lipid metabolism</keyword>
<reference evidence="11 12" key="1">
    <citation type="journal article" date="2023" name="Elife">
        <title>Identification of key yeast species and microbe-microbe interactions impacting larval growth of Drosophila in the wild.</title>
        <authorList>
            <person name="Mure A."/>
            <person name="Sugiura Y."/>
            <person name="Maeda R."/>
            <person name="Honda K."/>
            <person name="Sakurai N."/>
            <person name="Takahashi Y."/>
            <person name="Watada M."/>
            <person name="Katoh T."/>
            <person name="Gotoh A."/>
            <person name="Gotoh Y."/>
            <person name="Taniguchi I."/>
            <person name="Nakamura K."/>
            <person name="Hayashi T."/>
            <person name="Katayama T."/>
            <person name="Uemura T."/>
            <person name="Hattori Y."/>
        </authorList>
    </citation>
    <scope>NUCLEOTIDE SEQUENCE [LARGE SCALE GENOMIC DNA]</scope>
    <source>
        <strain evidence="11 12">SC-9</strain>
    </source>
</reference>
<protein>
    <recommendedName>
        <fullName evidence="2 9">Lysophospholipase</fullName>
        <ecNumber evidence="2 9">3.1.1.5</ecNumber>
    </recommendedName>
</protein>
<evidence type="ECO:0000256" key="9">
    <source>
        <dbReference type="RuleBase" id="RU362103"/>
    </source>
</evidence>
<dbReference type="GO" id="GO:0005886">
    <property type="term" value="C:plasma membrane"/>
    <property type="evidence" value="ECO:0007669"/>
    <property type="project" value="TreeGrafter"/>
</dbReference>
<dbReference type="Pfam" id="PF01735">
    <property type="entry name" value="PLA2_B"/>
    <property type="match status" value="1"/>
</dbReference>
<keyword evidence="3 9" id="KW-0732">Signal</keyword>
<proteinExistence type="inferred from homology"/>
<dbReference type="RefSeq" id="XP_064850242.1">
    <property type="nucleotide sequence ID" value="XM_064994170.1"/>
</dbReference>
<dbReference type="SMART" id="SM00022">
    <property type="entry name" value="PLAc"/>
    <property type="match status" value="1"/>
</dbReference>
<evidence type="ECO:0000313" key="12">
    <source>
        <dbReference type="Proteomes" id="UP001360560"/>
    </source>
</evidence>
<accession>A0AAV5QF51</accession>
<evidence type="ECO:0000256" key="6">
    <source>
        <dbReference type="ARBA" id="ARBA00023098"/>
    </source>
</evidence>
<keyword evidence="12" id="KW-1185">Reference proteome</keyword>
<dbReference type="GeneID" id="90071221"/>
<feature type="domain" description="PLA2c" evidence="10">
    <location>
        <begin position="30"/>
        <end position="569"/>
    </location>
</feature>
<feature type="signal peptide" evidence="9">
    <location>
        <begin position="1"/>
        <end position="17"/>
    </location>
</feature>
<dbReference type="PANTHER" id="PTHR10728">
    <property type="entry name" value="CYTOSOLIC PHOSPHOLIPASE A2"/>
    <property type="match status" value="1"/>
</dbReference>
<evidence type="ECO:0000256" key="8">
    <source>
        <dbReference type="PROSITE-ProRule" id="PRU00555"/>
    </source>
</evidence>
<dbReference type="GO" id="GO:0005576">
    <property type="term" value="C:extracellular region"/>
    <property type="evidence" value="ECO:0007669"/>
    <property type="project" value="TreeGrafter"/>
</dbReference>
<comment type="caution">
    <text evidence="11">The sequence shown here is derived from an EMBL/GenBank/DDBJ whole genome shotgun (WGS) entry which is preliminary data.</text>
</comment>
<name>A0AAV5QF51_9ASCO</name>
<dbReference type="Gene3D" id="3.40.1090.10">
    <property type="entry name" value="Cytosolic phospholipase A2 catalytic domain"/>
    <property type="match status" value="1"/>
</dbReference>
<gene>
    <name evidence="11" type="ORF">DASC09_005670</name>
</gene>
<dbReference type="InterPro" id="IPR002642">
    <property type="entry name" value="LysoPLipase_cat_dom"/>
</dbReference>
<sequence length="622" mass="67868">MIVSLASALLLISPAFAWSPTDSYAPGSLSCPANVSLVREASGLSTNESDWLTKRHANTDQALKDFLTYNISLTDFDVDTFFNSLNKSINVGLAFSGGGYRAMTCGAGQLAALDNRTTNAFENGLGGLLQAATYLAGLSGGNWLTGTISFNNFTSVEDILNNGSIWDLSHAIYNPGGVNLFKTASVFDSMADDIEAKEDAGFNTSITDIWARALSHQFFDDPLYGAALTFSTLRDAPVFQNGEMPFPISVSDGRYPQTKIISSNSTVFEFNPFEMGSWDPYLNAFTDIKYLGTNVTNGQSNITGQCIGGFDNAGFIMGTSSSLFNQFLLQLNSTGLSGTLYTLAEKILSSIDSSDNDIADYTPNPFYKTTHGSSNSLSDSEHLYLVDGGEDLQNIPLAPLIEPKRELDVIFAFDNSADTDQYWPNGTSMVYTYQRQFTDANGSAFPYVPDMHTFRAANMTAKPAFFGCDASNLTDLSSIPPLVVYVANRPFSYWSNTSTFKMSYEEDEKRGMITNGFEVASRLNRTLDSTWKECVACAIIRRSQERLNQAQTAQCQACFEEYCWNGDYVETDVGINFTNNGTTNGDEENYNATSGAGSLYGKSELNMKWVAVFGLVVVGLLI</sequence>
<evidence type="ECO:0000256" key="3">
    <source>
        <dbReference type="ARBA" id="ARBA00022729"/>
    </source>
</evidence>
<dbReference type="GO" id="GO:0005829">
    <property type="term" value="C:cytosol"/>
    <property type="evidence" value="ECO:0007669"/>
    <property type="project" value="TreeGrafter"/>
</dbReference>
<dbReference type="AlphaFoldDB" id="A0AAV5QF51"/>
<evidence type="ECO:0000256" key="2">
    <source>
        <dbReference type="ARBA" id="ARBA00013274"/>
    </source>
</evidence>
<dbReference type="EMBL" id="BTFZ01000001">
    <property type="protein sequence ID" value="GMM33242.1"/>
    <property type="molecule type" value="Genomic_DNA"/>
</dbReference>
<evidence type="ECO:0000256" key="1">
    <source>
        <dbReference type="ARBA" id="ARBA00008780"/>
    </source>
</evidence>
<dbReference type="GO" id="GO:0046475">
    <property type="term" value="P:glycerophospholipid catabolic process"/>
    <property type="evidence" value="ECO:0007669"/>
    <property type="project" value="TreeGrafter"/>
</dbReference>
<evidence type="ECO:0000256" key="7">
    <source>
        <dbReference type="ARBA" id="ARBA00023180"/>
    </source>
</evidence>
<dbReference type="GO" id="GO:0005783">
    <property type="term" value="C:endoplasmic reticulum"/>
    <property type="evidence" value="ECO:0007669"/>
    <property type="project" value="TreeGrafter"/>
</dbReference>
<keyword evidence="5 8" id="KW-0442">Lipid degradation</keyword>
<dbReference type="EC" id="3.1.1.5" evidence="2 9"/>
<dbReference type="Proteomes" id="UP001360560">
    <property type="component" value="Unassembled WGS sequence"/>
</dbReference>
<dbReference type="GO" id="GO:0004623">
    <property type="term" value="F:phospholipase A2 activity"/>
    <property type="evidence" value="ECO:0007669"/>
    <property type="project" value="TreeGrafter"/>
</dbReference>
<evidence type="ECO:0000256" key="5">
    <source>
        <dbReference type="ARBA" id="ARBA00022963"/>
    </source>
</evidence>